<evidence type="ECO:0000259" key="4">
    <source>
        <dbReference type="Pfam" id="PF13193"/>
    </source>
</evidence>
<dbReference type="EMBL" id="CP061538">
    <property type="protein sequence ID" value="QNV41032.1"/>
    <property type="molecule type" value="Genomic_DNA"/>
</dbReference>
<dbReference type="GO" id="GO:0006631">
    <property type="term" value="P:fatty acid metabolic process"/>
    <property type="evidence" value="ECO:0007669"/>
    <property type="project" value="TreeGrafter"/>
</dbReference>
<evidence type="ECO:0000313" key="5">
    <source>
        <dbReference type="EMBL" id="QNV41032.1"/>
    </source>
</evidence>
<feature type="domain" description="AMP-binding enzyme C-terminal" evidence="4">
    <location>
        <begin position="388"/>
        <end position="468"/>
    </location>
</feature>
<dbReference type="InterPro" id="IPR000873">
    <property type="entry name" value="AMP-dep_synth/lig_dom"/>
</dbReference>
<dbReference type="AlphaFoldDB" id="A0A7H2BMY6"/>
<dbReference type="Gene3D" id="3.30.300.30">
    <property type="match status" value="1"/>
</dbReference>
<dbReference type="InterPro" id="IPR020845">
    <property type="entry name" value="AMP-binding_CS"/>
</dbReference>
<organism evidence="5 6">
    <name type="scientific">Rothia amarae</name>
    <dbReference type="NCBI Taxonomy" id="169480"/>
    <lineage>
        <taxon>Bacteria</taxon>
        <taxon>Bacillati</taxon>
        <taxon>Actinomycetota</taxon>
        <taxon>Actinomycetes</taxon>
        <taxon>Micrococcales</taxon>
        <taxon>Micrococcaceae</taxon>
        <taxon>Rothia</taxon>
    </lineage>
</organism>
<dbReference type="PROSITE" id="PS00455">
    <property type="entry name" value="AMP_BINDING"/>
    <property type="match status" value="1"/>
</dbReference>
<name>A0A7H2BMY6_9MICC</name>
<accession>A0A7H2BMY6</accession>
<keyword evidence="6" id="KW-1185">Reference proteome</keyword>
<reference evidence="5 6" key="1">
    <citation type="submission" date="2020-09" db="EMBL/GenBank/DDBJ databases">
        <title>Investigation of environmental microbe.</title>
        <authorList>
            <person name="Ou Y."/>
            <person name="Kang Q."/>
        </authorList>
    </citation>
    <scope>NUCLEOTIDE SEQUENCE [LARGE SCALE GENOMIC DNA]</scope>
    <source>
        <strain evidence="5 6">KJZ-9</strain>
    </source>
</reference>
<gene>
    <name evidence="5" type="ORF">IDM48_07685</name>
</gene>
<dbReference type="Proteomes" id="UP000516421">
    <property type="component" value="Chromosome"/>
</dbReference>
<dbReference type="InterPro" id="IPR045851">
    <property type="entry name" value="AMP-bd_C_sf"/>
</dbReference>
<dbReference type="KEGG" id="rama:IDM48_07685"/>
<evidence type="ECO:0000256" key="1">
    <source>
        <dbReference type="ARBA" id="ARBA00006432"/>
    </source>
</evidence>
<dbReference type="PANTHER" id="PTHR43201:SF5">
    <property type="entry name" value="MEDIUM-CHAIN ACYL-COA LIGASE ACSF2, MITOCHONDRIAL"/>
    <property type="match status" value="1"/>
</dbReference>
<proteinExistence type="inferred from homology"/>
<dbReference type="Gene3D" id="3.40.50.12780">
    <property type="entry name" value="N-terminal domain of ligase-like"/>
    <property type="match status" value="1"/>
</dbReference>
<comment type="similarity">
    <text evidence="1">Belongs to the ATP-dependent AMP-binding enzyme family.</text>
</comment>
<evidence type="ECO:0000256" key="2">
    <source>
        <dbReference type="ARBA" id="ARBA00022598"/>
    </source>
</evidence>
<protein>
    <submittedName>
        <fullName evidence="5">AMP-binding protein</fullName>
    </submittedName>
</protein>
<dbReference type="InterPro" id="IPR025110">
    <property type="entry name" value="AMP-bd_C"/>
</dbReference>
<dbReference type="InterPro" id="IPR042099">
    <property type="entry name" value="ANL_N_sf"/>
</dbReference>
<sequence length="476" mass="51385">MSYPDLKAAVGQAGKWLQHLGVCPGDRVALSLPNVVQMPVLYFAALSMGAVVVPLNPLLSTDEVNFHIEDSGARLLICWDSSRVAQESSSHQISAVQQIEISAHTTFPADESSEDAGEWTSYAVGKNDPAVILYTSGTTGKPKGAVLTHKNLLSNACTVADFFEYRSDDVFFGGLPLFHAFGQTVSMNAVFAAGASIALLPRFTPDAAAELCEQKGVTVFAAVPSMYSALAAYCETRDVSGLYGKIRFGISGGSPLPASVHSDFARLLACPIYEGYGLSETAPVVSFNQERFGLVVGSVGRAIPGVQVAVRGKDGQELPANEPGELWVRGDNVMAGYWGNLQETAKVFDGDWFATGDVARIDELGNIFIVDRIKDMILRHGYSVYPREIEDVMYSHAGVRLVAVVGVPDVRVGEEICAYIVPKEALNITAQNALIEELNTLCREKLASYKYPRQFRVVKDLPLGPTGKILKRELAQ</sequence>
<dbReference type="SUPFAM" id="SSF56801">
    <property type="entry name" value="Acetyl-CoA synthetase-like"/>
    <property type="match status" value="1"/>
</dbReference>
<feature type="domain" description="AMP-dependent synthetase/ligase" evidence="3">
    <location>
        <begin position="1"/>
        <end position="338"/>
    </location>
</feature>
<evidence type="ECO:0000259" key="3">
    <source>
        <dbReference type="Pfam" id="PF00501"/>
    </source>
</evidence>
<dbReference type="Pfam" id="PF13193">
    <property type="entry name" value="AMP-binding_C"/>
    <property type="match status" value="1"/>
</dbReference>
<dbReference type="Pfam" id="PF00501">
    <property type="entry name" value="AMP-binding"/>
    <property type="match status" value="1"/>
</dbReference>
<dbReference type="PANTHER" id="PTHR43201">
    <property type="entry name" value="ACYL-COA SYNTHETASE"/>
    <property type="match status" value="1"/>
</dbReference>
<dbReference type="GO" id="GO:0031956">
    <property type="term" value="F:medium-chain fatty acid-CoA ligase activity"/>
    <property type="evidence" value="ECO:0007669"/>
    <property type="project" value="TreeGrafter"/>
</dbReference>
<keyword evidence="2" id="KW-0436">Ligase</keyword>
<evidence type="ECO:0000313" key="6">
    <source>
        <dbReference type="Proteomes" id="UP000516421"/>
    </source>
</evidence>